<dbReference type="EMBL" id="KT454971">
    <property type="protein sequence ID" value="ALI59269.1"/>
    <property type="molecule type" value="Genomic_DNA"/>
</dbReference>
<feature type="compositionally biased region" description="Basic and acidic residues" evidence="1">
    <location>
        <begin position="316"/>
        <end position="335"/>
    </location>
</feature>
<sequence length="364" mass="41321">MDNDQRWKLFNLDSLLAELDDPMFDASSIDLYVASLSYKNFDFIERRLPFVVESVTYDLDIWRRLVAAAPLKYWIQGSQEGVVVYPQTDHCGCLRSYRYRGGFPAAKGLSSVWVTVADSQTLYGALNTPEARGVYDAWSQWMDVCTREATDLADGRYKNTTVTKSLILSGLGNCLACSAPAIASARTTIACIPGNGTLIQLALCAEHLEQVKDQPNVLKFLGTLFSLSIDIPEFGRTEAIPDDLIPHLHAMVAEELGGKAANAENRENGWHLKVELPNGWWWLLRLNSLMDYSYMLLSPDEKKQVYRADSAPHHRELPFFPDHEHSRPDRKKDIHSPSFLYGNPFFDFKRLRDIGEERMRDHGE</sequence>
<dbReference type="RefSeq" id="WP_023123603.1">
    <property type="nucleotide sequence ID" value="NZ_CBDDSE010000001.1"/>
</dbReference>
<accession>A0A0N9ZYS6</accession>
<reference evidence="2" key="1">
    <citation type="submission" date="2015-08" db="EMBL/GenBank/DDBJ databases">
        <title>Pseudomonas aeruginosa strain CCBH4851 chromosome region.</title>
        <authorList>
            <person name="Silveira M.C."/>
            <person name="Carvalho-Assef A.P.D."/>
            <person name="Albano R.M."/>
        </authorList>
    </citation>
    <scope>NUCLEOTIDE SEQUENCE</scope>
    <source>
        <strain evidence="2">CCBH4851</strain>
    </source>
</reference>
<proteinExistence type="predicted"/>
<organism evidence="2">
    <name type="scientific">Pseudomonas aeruginosa</name>
    <dbReference type="NCBI Taxonomy" id="287"/>
    <lineage>
        <taxon>Bacteria</taxon>
        <taxon>Pseudomonadati</taxon>
        <taxon>Pseudomonadota</taxon>
        <taxon>Gammaproteobacteria</taxon>
        <taxon>Pseudomonadales</taxon>
        <taxon>Pseudomonadaceae</taxon>
        <taxon>Pseudomonas</taxon>
    </lineage>
</organism>
<dbReference type="AlphaFoldDB" id="A0A0N9ZYS6"/>
<feature type="region of interest" description="Disordered" evidence="1">
    <location>
        <begin position="316"/>
        <end position="336"/>
    </location>
</feature>
<name>A0A0N9ZYS6_PSEAI</name>
<protein>
    <submittedName>
        <fullName evidence="2">Uncharacterized protein</fullName>
    </submittedName>
</protein>
<dbReference type="InterPro" id="IPR045397">
    <property type="entry name" value="TumE-like"/>
</dbReference>
<dbReference type="Pfam" id="PF20126">
    <property type="entry name" value="TumE"/>
    <property type="match status" value="1"/>
</dbReference>
<evidence type="ECO:0000313" key="2">
    <source>
        <dbReference type="EMBL" id="ALI59269.1"/>
    </source>
</evidence>
<gene>
    <name evidence="2" type="ORF">CCBH4851_00569</name>
</gene>
<evidence type="ECO:0000256" key="1">
    <source>
        <dbReference type="SAM" id="MobiDB-lite"/>
    </source>
</evidence>